<dbReference type="RefSeq" id="XP_044975792.1">
    <property type="nucleotide sequence ID" value="XM_045119857.1"/>
</dbReference>
<dbReference type="Gene3D" id="3.40.30.10">
    <property type="entry name" value="Glutaredoxin"/>
    <property type="match status" value="1"/>
</dbReference>
<sequence length="231" mass="25452">MRPPDMYDPGGSSSSSRPHGKHELQPEVVLYTSSASVLRRRGRTSADRYALRALLRGYGLTMDERDVSTSKAHRSELKSLLAARGCAFSLPQLLVGGRFVGGPDDVRQLHQAGGLRHLLDAAPRPCRAFVCQACKRVGSEPCPECSESRNKMLDRGIVEEEEEKERAVLFYPTQVTNANRGCLARGRMPGHLLLSAWLLPNRHVGLADGRRSPYAGVRIPLRRGQLVAPPH</sequence>
<dbReference type="Gramene" id="HORVU.MOREX.r3.3HG0255790.1">
    <property type="protein sequence ID" value="HORVU.MOREX.r3.3HG0255790.1"/>
    <property type="gene ID" value="HORVU.MOREX.r3.3HG0255790"/>
</dbReference>
<organism evidence="3 4">
    <name type="scientific">Hordeum vulgare subsp. vulgare</name>
    <name type="common">Domesticated barley</name>
    <dbReference type="NCBI Taxonomy" id="112509"/>
    <lineage>
        <taxon>Eukaryota</taxon>
        <taxon>Viridiplantae</taxon>
        <taxon>Streptophyta</taxon>
        <taxon>Embryophyta</taxon>
        <taxon>Tracheophyta</taxon>
        <taxon>Spermatophyta</taxon>
        <taxon>Magnoliopsida</taxon>
        <taxon>Liliopsida</taxon>
        <taxon>Poales</taxon>
        <taxon>Poaceae</taxon>
        <taxon>BOP clade</taxon>
        <taxon>Pooideae</taxon>
        <taxon>Triticodae</taxon>
        <taxon>Triticeae</taxon>
        <taxon>Hordeinae</taxon>
        <taxon>Hordeum</taxon>
    </lineage>
</organism>
<dbReference type="Pfam" id="PF00462">
    <property type="entry name" value="Glutaredoxin"/>
    <property type="match status" value="1"/>
</dbReference>
<reference evidence="4" key="1">
    <citation type="journal article" date="2012" name="Nature">
        <title>A physical, genetic and functional sequence assembly of the barley genome.</title>
        <authorList>
            <consortium name="The International Barley Genome Sequencing Consortium"/>
            <person name="Mayer K.F."/>
            <person name="Waugh R."/>
            <person name="Brown J.W."/>
            <person name="Schulman A."/>
            <person name="Langridge P."/>
            <person name="Platzer M."/>
            <person name="Fincher G.B."/>
            <person name="Muehlbauer G.J."/>
            <person name="Sato K."/>
            <person name="Close T.J."/>
            <person name="Wise R.P."/>
            <person name="Stein N."/>
        </authorList>
    </citation>
    <scope>NUCLEOTIDE SEQUENCE [LARGE SCALE GENOMIC DNA]</scope>
    <source>
        <strain evidence="4">cv. Morex</strain>
    </source>
</reference>
<dbReference type="PANTHER" id="PTHR45669:SF70">
    <property type="entry name" value="RX N-TERMINAL DOMAIN-CONTAINING PROTEIN"/>
    <property type="match status" value="1"/>
</dbReference>
<dbReference type="Proteomes" id="UP000011116">
    <property type="component" value="Chromosome 3H"/>
</dbReference>
<keyword evidence="4" id="KW-1185">Reference proteome</keyword>
<dbReference type="PROSITE" id="PS51354">
    <property type="entry name" value="GLUTAREDOXIN_2"/>
    <property type="match status" value="1"/>
</dbReference>
<proteinExistence type="predicted"/>
<evidence type="ECO:0000313" key="4">
    <source>
        <dbReference type="Proteomes" id="UP000011116"/>
    </source>
</evidence>
<name>A0A8I6WYL1_HORVV</name>
<dbReference type="PANTHER" id="PTHR45669">
    <property type="entry name" value="GLUTAREDOXIN DOMAIN-CONTAINING CYSTEINE-RICH PROTEIN CG12206-RELATED"/>
    <property type="match status" value="1"/>
</dbReference>
<dbReference type="InterPro" id="IPR036249">
    <property type="entry name" value="Thioredoxin-like_sf"/>
</dbReference>
<dbReference type="GeneID" id="123443479"/>
<evidence type="ECO:0000259" key="2">
    <source>
        <dbReference type="Pfam" id="PF00462"/>
    </source>
</evidence>
<accession>A0A8I6WYL1</accession>
<evidence type="ECO:0000256" key="1">
    <source>
        <dbReference type="SAM" id="MobiDB-lite"/>
    </source>
</evidence>
<dbReference type="InterPro" id="IPR002109">
    <property type="entry name" value="Glutaredoxin"/>
</dbReference>
<feature type="domain" description="Glutaredoxin" evidence="2">
    <location>
        <begin position="51"/>
        <end position="100"/>
    </location>
</feature>
<feature type="region of interest" description="Disordered" evidence="1">
    <location>
        <begin position="1"/>
        <end position="26"/>
    </location>
</feature>
<reference evidence="3" key="3">
    <citation type="submission" date="2022-01" db="UniProtKB">
        <authorList>
            <consortium name="EnsemblPlants"/>
        </authorList>
    </citation>
    <scope>IDENTIFICATION</scope>
    <source>
        <strain evidence="3">subsp. vulgare</strain>
    </source>
</reference>
<evidence type="ECO:0000313" key="3">
    <source>
        <dbReference type="EnsemblPlants" id="HORVU.MOREX.r3.3HG0255790.1"/>
    </source>
</evidence>
<reference evidence="3" key="2">
    <citation type="submission" date="2020-10" db="EMBL/GenBank/DDBJ databases">
        <authorList>
            <person name="Scholz U."/>
            <person name="Mascher M."/>
            <person name="Fiebig A."/>
        </authorList>
    </citation>
    <scope>NUCLEOTIDE SEQUENCE [LARGE SCALE GENOMIC DNA]</scope>
    <source>
        <strain evidence="3">cv. Morex</strain>
    </source>
</reference>
<dbReference type="SMR" id="A0A8I6WYL1"/>
<protein>
    <recommendedName>
        <fullName evidence="2">Glutaredoxin domain-containing protein</fullName>
    </recommendedName>
</protein>
<dbReference type="KEGG" id="hvg:123443479"/>
<dbReference type="EnsemblPlants" id="HORVU.MOREX.r3.3HG0255790.1">
    <property type="protein sequence ID" value="HORVU.MOREX.r3.3HG0255790.1"/>
    <property type="gene ID" value="HORVU.MOREX.r3.3HG0255790"/>
</dbReference>
<dbReference type="AlphaFoldDB" id="A0A8I6WYL1"/>
<dbReference type="SUPFAM" id="SSF52833">
    <property type="entry name" value="Thioredoxin-like"/>
    <property type="match status" value="1"/>
</dbReference>
<dbReference type="OrthoDB" id="423313at2759"/>
<gene>
    <name evidence="3" type="primary">LOC123443479</name>
</gene>